<dbReference type="InterPro" id="IPR038390">
    <property type="entry name" value="Metal_Tscrpt_repr_sf"/>
</dbReference>
<protein>
    <submittedName>
        <fullName evidence="1">Copper-sensing transcriptional repressor CsoR</fullName>
    </submittedName>
</protein>
<sequence length="89" mass="9983">MLNADAEKAILTRLRTVKGHIAGIERMVQNKENCADILVQISATRSSIQKIGIYLLENNAKDCLCSEAKSVEEKEHIQKTVKQIISFLK</sequence>
<dbReference type="GO" id="GO:0003677">
    <property type="term" value="F:DNA binding"/>
    <property type="evidence" value="ECO:0007669"/>
    <property type="project" value="InterPro"/>
</dbReference>
<dbReference type="GO" id="GO:0006355">
    <property type="term" value="P:regulation of DNA-templated transcription"/>
    <property type="evidence" value="ECO:0007669"/>
    <property type="project" value="InterPro"/>
</dbReference>
<reference evidence="1" key="1">
    <citation type="submission" date="2019-08" db="EMBL/GenBank/DDBJ databases">
        <authorList>
            <person name="Kucharzyk K."/>
            <person name="Murdoch R.W."/>
            <person name="Higgins S."/>
            <person name="Loffler F."/>
        </authorList>
    </citation>
    <scope>NUCLEOTIDE SEQUENCE</scope>
</reference>
<dbReference type="AlphaFoldDB" id="A0A645AYD3"/>
<evidence type="ECO:0000313" key="1">
    <source>
        <dbReference type="EMBL" id="MPM58255.1"/>
    </source>
</evidence>
<dbReference type="InterPro" id="IPR003735">
    <property type="entry name" value="Metal_Tscrpt_repr"/>
</dbReference>
<organism evidence="1">
    <name type="scientific">bioreactor metagenome</name>
    <dbReference type="NCBI Taxonomy" id="1076179"/>
    <lineage>
        <taxon>unclassified sequences</taxon>
        <taxon>metagenomes</taxon>
        <taxon>ecological metagenomes</taxon>
    </lineage>
</organism>
<gene>
    <name evidence="1" type="primary">csoR_22</name>
    <name evidence="1" type="ORF">SDC9_105086</name>
</gene>
<dbReference type="GO" id="GO:0046872">
    <property type="term" value="F:metal ion binding"/>
    <property type="evidence" value="ECO:0007669"/>
    <property type="project" value="InterPro"/>
</dbReference>
<dbReference type="Gene3D" id="1.20.58.1000">
    <property type="entry name" value="Metal-sensitive repressor, helix protomer"/>
    <property type="match status" value="1"/>
</dbReference>
<accession>A0A645AYD3</accession>
<proteinExistence type="predicted"/>
<dbReference type="PANTHER" id="PTHR33677">
    <property type="entry name" value="TRANSCRIPTIONAL REPRESSOR FRMR-RELATED"/>
    <property type="match status" value="1"/>
</dbReference>
<dbReference type="CDD" id="cd10148">
    <property type="entry name" value="CsoR-like_DUF156"/>
    <property type="match status" value="1"/>
</dbReference>
<dbReference type="EMBL" id="VSSQ01016671">
    <property type="protein sequence ID" value="MPM58255.1"/>
    <property type="molecule type" value="Genomic_DNA"/>
</dbReference>
<name>A0A645AYD3_9ZZZZ</name>
<dbReference type="PANTHER" id="PTHR33677:SF3">
    <property type="entry name" value="COPPER-SENSING TRANSCRIPTIONAL REPRESSOR RICR"/>
    <property type="match status" value="1"/>
</dbReference>
<comment type="caution">
    <text evidence="1">The sequence shown here is derived from an EMBL/GenBank/DDBJ whole genome shotgun (WGS) entry which is preliminary data.</text>
</comment>
<dbReference type="Pfam" id="PF02583">
    <property type="entry name" value="Trns_repr_metal"/>
    <property type="match status" value="1"/>
</dbReference>